<dbReference type="Proteomes" id="UP001066276">
    <property type="component" value="Chromosome 5"/>
</dbReference>
<comment type="caution">
    <text evidence="2">The sequence shown here is derived from an EMBL/GenBank/DDBJ whole genome shotgun (WGS) entry which is preliminary data.</text>
</comment>
<sequence length="66" mass="7141">MRGGGAQIPHDKTCAARVEDRRPILGSRPRRGKKDTARPLTRTVAPTAARSGDAAGRRGTTVYERI</sequence>
<keyword evidence="3" id="KW-1185">Reference proteome</keyword>
<feature type="compositionally biased region" description="Low complexity" evidence="1">
    <location>
        <begin position="47"/>
        <end position="66"/>
    </location>
</feature>
<dbReference type="AlphaFoldDB" id="A0AAV7RXR9"/>
<feature type="region of interest" description="Disordered" evidence="1">
    <location>
        <begin position="1"/>
        <end position="66"/>
    </location>
</feature>
<evidence type="ECO:0000313" key="3">
    <source>
        <dbReference type="Proteomes" id="UP001066276"/>
    </source>
</evidence>
<proteinExistence type="predicted"/>
<dbReference type="EMBL" id="JANPWB010000009">
    <property type="protein sequence ID" value="KAJ1157242.1"/>
    <property type="molecule type" value="Genomic_DNA"/>
</dbReference>
<evidence type="ECO:0000313" key="2">
    <source>
        <dbReference type="EMBL" id="KAJ1157242.1"/>
    </source>
</evidence>
<protein>
    <submittedName>
        <fullName evidence="2">Uncharacterized protein</fullName>
    </submittedName>
</protein>
<accession>A0AAV7RXR9</accession>
<name>A0AAV7RXR9_PLEWA</name>
<evidence type="ECO:0000256" key="1">
    <source>
        <dbReference type="SAM" id="MobiDB-lite"/>
    </source>
</evidence>
<reference evidence="2" key="1">
    <citation type="journal article" date="2022" name="bioRxiv">
        <title>Sequencing and chromosome-scale assembly of the giantPleurodeles waltlgenome.</title>
        <authorList>
            <person name="Brown T."/>
            <person name="Elewa A."/>
            <person name="Iarovenko S."/>
            <person name="Subramanian E."/>
            <person name="Araus A.J."/>
            <person name="Petzold A."/>
            <person name="Susuki M."/>
            <person name="Suzuki K.-i.T."/>
            <person name="Hayashi T."/>
            <person name="Toyoda A."/>
            <person name="Oliveira C."/>
            <person name="Osipova E."/>
            <person name="Leigh N.D."/>
            <person name="Simon A."/>
            <person name="Yun M.H."/>
        </authorList>
    </citation>
    <scope>NUCLEOTIDE SEQUENCE</scope>
    <source>
        <strain evidence="2">20211129_DDA</strain>
        <tissue evidence="2">Liver</tissue>
    </source>
</reference>
<organism evidence="2 3">
    <name type="scientific">Pleurodeles waltl</name>
    <name type="common">Iberian ribbed newt</name>
    <dbReference type="NCBI Taxonomy" id="8319"/>
    <lineage>
        <taxon>Eukaryota</taxon>
        <taxon>Metazoa</taxon>
        <taxon>Chordata</taxon>
        <taxon>Craniata</taxon>
        <taxon>Vertebrata</taxon>
        <taxon>Euteleostomi</taxon>
        <taxon>Amphibia</taxon>
        <taxon>Batrachia</taxon>
        <taxon>Caudata</taxon>
        <taxon>Salamandroidea</taxon>
        <taxon>Salamandridae</taxon>
        <taxon>Pleurodelinae</taxon>
        <taxon>Pleurodeles</taxon>
    </lineage>
</organism>
<gene>
    <name evidence="2" type="ORF">NDU88_009957</name>
</gene>
<feature type="compositionally biased region" description="Basic and acidic residues" evidence="1">
    <location>
        <begin position="9"/>
        <end position="23"/>
    </location>
</feature>